<name>A0A3R7NAM3_9STRA</name>
<reference evidence="1" key="3">
    <citation type="submission" date="2020-06" db="EMBL/GenBank/DDBJ databases">
        <authorList>
            <person name="Studholme D.J."/>
        </authorList>
    </citation>
    <scope>NUCLEOTIDE SEQUENCE</scope>
    <source>
        <strain evidence="1">NZFS 3630</strain>
    </source>
</reference>
<dbReference type="AlphaFoldDB" id="A0A3R7NAM3"/>
<dbReference type="Proteomes" id="UP000285883">
    <property type="component" value="Unassembled WGS sequence"/>
</dbReference>
<evidence type="ECO:0000313" key="1">
    <source>
        <dbReference type="EMBL" id="KAG2509888.1"/>
    </source>
</evidence>
<dbReference type="EMBL" id="MBDN02000594">
    <property type="protein sequence ID" value="RLN74191.1"/>
    <property type="molecule type" value="Genomic_DNA"/>
</dbReference>
<proteinExistence type="predicted"/>
<evidence type="ECO:0000313" key="5">
    <source>
        <dbReference type="Proteomes" id="UP000285883"/>
    </source>
</evidence>
<reference evidence="1" key="1">
    <citation type="journal article" date="2015" name="Genom Data">
        <title>Genome sequences of six Phytophthora species associated with forests in New Zealand.</title>
        <authorList>
            <person name="Studholme D.J."/>
            <person name="McDougal R.L."/>
            <person name="Sambles C."/>
            <person name="Hansen E."/>
            <person name="Hardy G."/>
            <person name="Grant M."/>
            <person name="Ganley R.J."/>
            <person name="Williams N.M."/>
        </authorList>
    </citation>
    <scope>NUCLEOTIDE SEQUENCE</scope>
    <source>
        <strain evidence="1">NZFS 3630</strain>
    </source>
</reference>
<evidence type="ECO:0000313" key="3">
    <source>
        <dbReference type="EMBL" id="RLN74191.1"/>
    </source>
</evidence>
<reference evidence="4 5" key="2">
    <citation type="submission" date="2018-07" db="EMBL/GenBank/DDBJ databases">
        <title>Genome sequencing of oomycete isolates from Chile give support for New Zealand origin for Phytophthora kernoviae and make available the first Nothophytophthora sp. genome.</title>
        <authorList>
            <person name="Studholme D.J."/>
            <person name="Sanfuentes E."/>
            <person name="Panda P."/>
            <person name="Hill R."/>
            <person name="Sambles C."/>
            <person name="Grant M."/>
            <person name="Williams N.M."/>
            <person name="Mcdougal R.L."/>
        </authorList>
    </citation>
    <scope>NUCLEOTIDE SEQUENCE [LARGE SCALE GENOMIC DNA]</scope>
    <source>
        <strain evidence="2">Chile2</strain>
        <strain evidence="3">Chile4</strain>
    </source>
</reference>
<keyword evidence="4" id="KW-1185">Reference proteome</keyword>
<accession>A0A3R7NAM3</accession>
<dbReference type="Proteomes" id="UP000285624">
    <property type="component" value="Unassembled WGS sequence"/>
</dbReference>
<dbReference type="EMBL" id="JPWU03000641">
    <property type="protein sequence ID" value="KAG2509888.1"/>
    <property type="molecule type" value="Genomic_DNA"/>
</dbReference>
<comment type="caution">
    <text evidence="3">The sequence shown here is derived from an EMBL/GenBank/DDBJ whole genome shotgun (WGS) entry which is preliminary data.</text>
</comment>
<evidence type="ECO:0000313" key="4">
    <source>
        <dbReference type="Proteomes" id="UP000285624"/>
    </source>
</evidence>
<dbReference type="EMBL" id="MAYM02001337">
    <property type="protein sequence ID" value="RLN20706.1"/>
    <property type="molecule type" value="Genomic_DNA"/>
</dbReference>
<organism evidence="3 4">
    <name type="scientific">Phytophthora kernoviae</name>
    <dbReference type="NCBI Taxonomy" id="325452"/>
    <lineage>
        <taxon>Eukaryota</taxon>
        <taxon>Sar</taxon>
        <taxon>Stramenopiles</taxon>
        <taxon>Oomycota</taxon>
        <taxon>Peronosporomycetes</taxon>
        <taxon>Peronosporales</taxon>
        <taxon>Peronosporaceae</taxon>
        <taxon>Phytophthora</taxon>
    </lineage>
</organism>
<gene>
    <name evidence="2" type="ORF">BBI17_009061</name>
    <name evidence="3" type="ORF">BBO99_00009043</name>
    <name evidence="1" type="ORF">JM18_009039</name>
</gene>
<sequence length="391" mass="44438">MPMTLEDVDDIHLFIDTGAFGVPGEYTFPLNIAKVSQNTTSIDSGSKASSTNDGKQDELAMHKARVAQQRQALRQHTKIERNALMRRQRELTEELLQLKRNKEIEHARLVSHRTPSFYHWKAIATRELEERLQVEAEYKHLTGLVKTQDNYIKAIGGEIRKRSGDSAVSKSEDASVRDKKKPRINPTEVELYNAYIQGLKANHAQIDALFEECDMASLISTDGMVHSVRRRESDGKIEFFQQLNKYMEPFTLRETAATLWDMSKTQLSGRGLHERCIDVEDPKNIFVTKFQAERIVHVWRTIIEGEGKFSGKCLEETGWVRLRPSPEMAEPGTLIEMCIRKFPRHLKSSKSDDGVGQFHEAVQGIGDTTEAEIISLMENVLIEDTLAGILS</sequence>
<protein>
    <submittedName>
        <fullName evidence="3">Uncharacterized protein</fullName>
    </submittedName>
</protein>
<evidence type="ECO:0000313" key="2">
    <source>
        <dbReference type="EMBL" id="RLN20706.1"/>
    </source>
</evidence>
<dbReference type="Proteomes" id="UP000792063">
    <property type="component" value="Unassembled WGS sequence"/>
</dbReference>